<dbReference type="EC" id="3.2.1.4" evidence="2"/>
<keyword evidence="3 5" id="KW-0378">Hydrolase</keyword>
<dbReference type="EMBL" id="MCGQ01000028">
    <property type="protein sequence ID" value="OXY91616.1"/>
    <property type="molecule type" value="Genomic_DNA"/>
</dbReference>
<dbReference type="InterPro" id="IPR001547">
    <property type="entry name" value="Glyco_hydro_5"/>
</dbReference>
<feature type="chain" id="PRO_5012737285" description="cellulase" evidence="6">
    <location>
        <begin position="18"/>
        <end position="330"/>
    </location>
</feature>
<name>A0A233S7H8_STRDA</name>
<keyword evidence="4 5" id="KW-0326">Glycosidase</keyword>
<dbReference type="Pfam" id="PF00150">
    <property type="entry name" value="Cellulase"/>
    <property type="match status" value="1"/>
</dbReference>
<evidence type="ECO:0000256" key="4">
    <source>
        <dbReference type="ARBA" id="ARBA00023295"/>
    </source>
</evidence>
<comment type="similarity">
    <text evidence="5">Belongs to the glycosyl hydrolase 5 (cellulase A) family.</text>
</comment>
<comment type="catalytic activity">
    <reaction evidence="1">
        <text>Endohydrolysis of (1-&gt;4)-beta-D-glucosidic linkages in cellulose, lichenin and cereal beta-D-glucans.</text>
        <dbReference type="EC" id="3.2.1.4"/>
    </reaction>
</comment>
<evidence type="ECO:0000256" key="3">
    <source>
        <dbReference type="ARBA" id="ARBA00022801"/>
    </source>
</evidence>
<dbReference type="PANTHER" id="PTHR34142">
    <property type="entry name" value="ENDO-BETA-1,4-GLUCANASE A"/>
    <property type="match status" value="1"/>
</dbReference>
<dbReference type="AlphaFoldDB" id="A0A233S7H8"/>
<accession>A0A233S7H8</accession>
<evidence type="ECO:0000259" key="7">
    <source>
        <dbReference type="Pfam" id="PF00150"/>
    </source>
</evidence>
<dbReference type="PROSITE" id="PS00659">
    <property type="entry name" value="GLYCOSYL_HYDROL_F5"/>
    <property type="match status" value="1"/>
</dbReference>
<dbReference type="RefSeq" id="WP_094219837.1">
    <property type="nucleotide sequence ID" value="NZ_MCGQ01000028.1"/>
</dbReference>
<keyword evidence="9" id="KW-1185">Reference proteome</keyword>
<evidence type="ECO:0000256" key="6">
    <source>
        <dbReference type="SAM" id="SignalP"/>
    </source>
</evidence>
<organism evidence="8 9">
    <name type="scientific">Streptomyces diastatochromogenes</name>
    <dbReference type="NCBI Taxonomy" id="42236"/>
    <lineage>
        <taxon>Bacteria</taxon>
        <taxon>Bacillati</taxon>
        <taxon>Actinomycetota</taxon>
        <taxon>Actinomycetes</taxon>
        <taxon>Kitasatosporales</taxon>
        <taxon>Streptomycetaceae</taxon>
        <taxon>Streptomyces</taxon>
    </lineage>
</organism>
<dbReference type="PANTHER" id="PTHR34142:SF1">
    <property type="entry name" value="GLYCOSIDE HYDROLASE FAMILY 5 DOMAIN-CONTAINING PROTEIN"/>
    <property type="match status" value="1"/>
</dbReference>
<evidence type="ECO:0000256" key="2">
    <source>
        <dbReference type="ARBA" id="ARBA00012601"/>
    </source>
</evidence>
<protein>
    <recommendedName>
        <fullName evidence="2">cellulase</fullName>
        <ecNumber evidence="2">3.2.1.4</ecNumber>
    </recommendedName>
</protein>
<evidence type="ECO:0000256" key="1">
    <source>
        <dbReference type="ARBA" id="ARBA00000966"/>
    </source>
</evidence>
<dbReference type="SUPFAM" id="SSF51445">
    <property type="entry name" value="(Trans)glycosidases"/>
    <property type="match status" value="1"/>
</dbReference>
<dbReference type="GO" id="GO:0008810">
    <property type="term" value="F:cellulase activity"/>
    <property type="evidence" value="ECO:0007669"/>
    <property type="project" value="UniProtKB-EC"/>
</dbReference>
<dbReference type="GO" id="GO:0000272">
    <property type="term" value="P:polysaccharide catabolic process"/>
    <property type="evidence" value="ECO:0007669"/>
    <property type="project" value="InterPro"/>
</dbReference>
<feature type="signal peptide" evidence="6">
    <location>
        <begin position="1"/>
        <end position="17"/>
    </location>
</feature>
<proteinExistence type="inferred from homology"/>
<evidence type="ECO:0000313" key="8">
    <source>
        <dbReference type="EMBL" id="OXY91616.1"/>
    </source>
</evidence>
<dbReference type="InterPro" id="IPR017853">
    <property type="entry name" value="GH"/>
</dbReference>
<dbReference type="OrthoDB" id="182870at2"/>
<keyword evidence="6" id="KW-0732">Signal</keyword>
<dbReference type="Gene3D" id="3.20.20.80">
    <property type="entry name" value="Glycosidases"/>
    <property type="match status" value="1"/>
</dbReference>
<sequence>MALAAALGLLSATAAHGAENRPAAKPRTPVQAYGKLRVCGTHLCSASGKPVQLRGMSSHGTQWFAHCLSGRALDVLAHDWKASVLRVATYARQGGYESDPKKFTDLVDRLIERASARGMYVIVDWHMLNPGDPYQDLENAKKFFKDVAQRHKNAPNVIYEVANEPHSVNWPTIKSYAEKLIPVIRSQDPDSVILVPTPGWSTFSASEGSDERTVVNDPLAAKNIMYTFHFYARVAAEGYMEILDRASSKLPVFVTEWGIASWSGYGSDHAMAQKWVDLMAKKKIGWTNWSYSDHDREHAVFKDGTCRAGAFSRSDALTSNGAWIRKRIRG</sequence>
<comment type="caution">
    <text evidence="8">The sequence shown here is derived from an EMBL/GenBank/DDBJ whole genome shotgun (WGS) entry which is preliminary data.</text>
</comment>
<dbReference type="Proteomes" id="UP000215483">
    <property type="component" value="Unassembled WGS sequence"/>
</dbReference>
<dbReference type="InterPro" id="IPR018087">
    <property type="entry name" value="Glyco_hydro_5_CS"/>
</dbReference>
<reference evidence="8 9" key="1">
    <citation type="submission" date="2016-07" db="EMBL/GenBank/DDBJ databases">
        <title>Draft genome of Streptomyces diastatochromogenes.</title>
        <authorList>
            <person name="Podduturi R."/>
            <person name="Lukassen M.B."/>
            <person name="Clausen N."/>
            <person name="Nielsen J.L."/>
            <person name="Jorgensen N.O."/>
        </authorList>
    </citation>
    <scope>NUCLEOTIDE SEQUENCE [LARGE SCALE GENOMIC DNA]</scope>
    <source>
        <strain evidence="8 9">DSM 40608</strain>
    </source>
</reference>
<evidence type="ECO:0000256" key="5">
    <source>
        <dbReference type="RuleBase" id="RU361153"/>
    </source>
</evidence>
<gene>
    <name evidence="8" type="ORF">BEK98_29330</name>
</gene>
<evidence type="ECO:0000313" key="9">
    <source>
        <dbReference type="Proteomes" id="UP000215483"/>
    </source>
</evidence>
<feature type="domain" description="Glycoside hydrolase family 5" evidence="7">
    <location>
        <begin position="44"/>
        <end position="294"/>
    </location>
</feature>